<protein>
    <recommendedName>
        <fullName evidence="1">Myb/SANT-like DNA-binding domain-containing protein</fullName>
    </recommendedName>
</protein>
<proteinExistence type="predicted"/>
<comment type="caution">
    <text evidence="2">The sequence shown here is derived from an EMBL/GenBank/DDBJ whole genome shotgun (WGS) entry which is preliminary data.</text>
</comment>
<accession>A0AAV7VIK0</accession>
<evidence type="ECO:0000259" key="1">
    <source>
        <dbReference type="Pfam" id="PF13837"/>
    </source>
</evidence>
<dbReference type="Pfam" id="PF13837">
    <property type="entry name" value="Myb_DNA-bind_4"/>
    <property type="match status" value="1"/>
</dbReference>
<organism evidence="2 3">
    <name type="scientific">Pleurodeles waltl</name>
    <name type="common">Iberian ribbed newt</name>
    <dbReference type="NCBI Taxonomy" id="8319"/>
    <lineage>
        <taxon>Eukaryota</taxon>
        <taxon>Metazoa</taxon>
        <taxon>Chordata</taxon>
        <taxon>Craniata</taxon>
        <taxon>Vertebrata</taxon>
        <taxon>Euteleostomi</taxon>
        <taxon>Amphibia</taxon>
        <taxon>Batrachia</taxon>
        <taxon>Caudata</taxon>
        <taxon>Salamandroidea</taxon>
        <taxon>Salamandridae</taxon>
        <taxon>Pleurodelinae</taxon>
        <taxon>Pleurodeles</taxon>
    </lineage>
</organism>
<sequence>MHVGGLGLHVRMGSVSVHQKKGIWRAIAKDVRTLGVYHRQSTHCSKRWEDLRRWSKETAEAQLGMASQRGKGARRTTTPLMFRILAVTYLELDGRLRASQQPQEVEYTLIQLTLRTL</sequence>
<dbReference type="Proteomes" id="UP001066276">
    <property type="component" value="Chromosome 2_1"/>
</dbReference>
<dbReference type="InterPro" id="IPR044822">
    <property type="entry name" value="Myb_DNA-bind_4"/>
</dbReference>
<gene>
    <name evidence="2" type="ORF">NDU88_003950</name>
</gene>
<dbReference type="EMBL" id="JANPWB010000003">
    <property type="protein sequence ID" value="KAJ1200123.1"/>
    <property type="molecule type" value="Genomic_DNA"/>
</dbReference>
<evidence type="ECO:0000313" key="3">
    <source>
        <dbReference type="Proteomes" id="UP001066276"/>
    </source>
</evidence>
<feature type="domain" description="Myb/SANT-like DNA-binding" evidence="1">
    <location>
        <begin position="18"/>
        <end position="65"/>
    </location>
</feature>
<dbReference type="AlphaFoldDB" id="A0AAV7VIK0"/>
<evidence type="ECO:0000313" key="2">
    <source>
        <dbReference type="EMBL" id="KAJ1200123.1"/>
    </source>
</evidence>
<keyword evidence="3" id="KW-1185">Reference proteome</keyword>
<reference evidence="2" key="1">
    <citation type="journal article" date="2022" name="bioRxiv">
        <title>Sequencing and chromosome-scale assembly of the giantPleurodeles waltlgenome.</title>
        <authorList>
            <person name="Brown T."/>
            <person name="Elewa A."/>
            <person name="Iarovenko S."/>
            <person name="Subramanian E."/>
            <person name="Araus A.J."/>
            <person name="Petzold A."/>
            <person name="Susuki M."/>
            <person name="Suzuki K.-i.T."/>
            <person name="Hayashi T."/>
            <person name="Toyoda A."/>
            <person name="Oliveira C."/>
            <person name="Osipova E."/>
            <person name="Leigh N.D."/>
            <person name="Simon A."/>
            <person name="Yun M.H."/>
        </authorList>
    </citation>
    <scope>NUCLEOTIDE SEQUENCE</scope>
    <source>
        <strain evidence="2">20211129_DDA</strain>
        <tissue evidence="2">Liver</tissue>
    </source>
</reference>
<name>A0AAV7VIK0_PLEWA</name>